<evidence type="ECO:0000313" key="1">
    <source>
        <dbReference type="EnsemblPlants" id="AVESA.00010b.r2.1CG0092690.1.CDS.1"/>
    </source>
</evidence>
<name>A0ACD5TNS3_AVESA</name>
<dbReference type="EnsemblPlants" id="AVESA.00010b.r2.1CG0092690.1">
    <property type="protein sequence ID" value="AVESA.00010b.r2.1CG0092690.1.CDS.1"/>
    <property type="gene ID" value="AVESA.00010b.r2.1CG0092690"/>
</dbReference>
<protein>
    <submittedName>
        <fullName evidence="1">Uncharacterized protein</fullName>
    </submittedName>
</protein>
<keyword evidence="2" id="KW-1185">Reference proteome</keyword>
<organism evidence="1 2">
    <name type="scientific">Avena sativa</name>
    <name type="common">Oat</name>
    <dbReference type="NCBI Taxonomy" id="4498"/>
    <lineage>
        <taxon>Eukaryota</taxon>
        <taxon>Viridiplantae</taxon>
        <taxon>Streptophyta</taxon>
        <taxon>Embryophyta</taxon>
        <taxon>Tracheophyta</taxon>
        <taxon>Spermatophyta</taxon>
        <taxon>Magnoliopsida</taxon>
        <taxon>Liliopsida</taxon>
        <taxon>Poales</taxon>
        <taxon>Poaceae</taxon>
        <taxon>BOP clade</taxon>
        <taxon>Pooideae</taxon>
        <taxon>Poodae</taxon>
        <taxon>Poeae</taxon>
        <taxon>Poeae Chloroplast Group 1 (Aveneae type)</taxon>
        <taxon>Aveninae</taxon>
        <taxon>Avena</taxon>
    </lineage>
</organism>
<sequence length="123" mass="14477">MCIDFRKLHKETIKIHKQLPLINYIMEMMFANSYFCFLDGYSGYSQIAIQPEDQEKTTFTCPYGTYAYRLMPFGLSNAAATFQECVLKIFDNFVESSREVLMDIFVVYGTTFEQCLYNLDRFL</sequence>
<reference evidence="1" key="2">
    <citation type="submission" date="2025-09" db="UniProtKB">
        <authorList>
            <consortium name="EnsemblPlants"/>
        </authorList>
    </citation>
    <scope>IDENTIFICATION</scope>
</reference>
<evidence type="ECO:0000313" key="2">
    <source>
        <dbReference type="Proteomes" id="UP001732700"/>
    </source>
</evidence>
<reference evidence="1" key="1">
    <citation type="submission" date="2021-05" db="EMBL/GenBank/DDBJ databases">
        <authorList>
            <person name="Scholz U."/>
            <person name="Mascher M."/>
            <person name="Fiebig A."/>
        </authorList>
    </citation>
    <scope>NUCLEOTIDE SEQUENCE [LARGE SCALE GENOMIC DNA]</scope>
</reference>
<accession>A0ACD5TNS3</accession>
<dbReference type="Proteomes" id="UP001732700">
    <property type="component" value="Chromosome 1C"/>
</dbReference>
<proteinExistence type="predicted"/>